<dbReference type="EMBL" id="HACA01022502">
    <property type="protein sequence ID" value="CDW39863.1"/>
    <property type="molecule type" value="Transcribed_RNA"/>
</dbReference>
<name>A0A0K2UNQ2_LEPSM</name>
<evidence type="ECO:0000313" key="1">
    <source>
        <dbReference type="EMBL" id="CDW39863.1"/>
    </source>
</evidence>
<sequence length="28" mass="3215">MCFNLRYQKVCYHGAITFAGNVIFTLFG</sequence>
<protein>
    <submittedName>
        <fullName evidence="1">Uncharacterized protein</fullName>
    </submittedName>
</protein>
<accession>A0A0K2UNQ2</accession>
<reference evidence="1" key="1">
    <citation type="submission" date="2014-05" db="EMBL/GenBank/DDBJ databases">
        <authorList>
            <person name="Chronopoulou M."/>
        </authorList>
    </citation>
    <scope>NUCLEOTIDE SEQUENCE</scope>
    <source>
        <tissue evidence="1">Whole organism</tissue>
    </source>
</reference>
<dbReference type="AlphaFoldDB" id="A0A0K2UNQ2"/>
<proteinExistence type="predicted"/>
<organism evidence="1">
    <name type="scientific">Lepeophtheirus salmonis</name>
    <name type="common">Salmon louse</name>
    <name type="synonym">Caligus salmonis</name>
    <dbReference type="NCBI Taxonomy" id="72036"/>
    <lineage>
        <taxon>Eukaryota</taxon>
        <taxon>Metazoa</taxon>
        <taxon>Ecdysozoa</taxon>
        <taxon>Arthropoda</taxon>
        <taxon>Crustacea</taxon>
        <taxon>Multicrustacea</taxon>
        <taxon>Hexanauplia</taxon>
        <taxon>Copepoda</taxon>
        <taxon>Siphonostomatoida</taxon>
        <taxon>Caligidae</taxon>
        <taxon>Lepeophtheirus</taxon>
    </lineage>
</organism>